<feature type="region of interest" description="Disordered" evidence="1">
    <location>
        <begin position="146"/>
        <end position="178"/>
    </location>
</feature>
<keyword evidence="3" id="KW-1185">Reference proteome</keyword>
<accession>A0AAV7NV03</accession>
<protein>
    <submittedName>
        <fullName evidence="2">Uncharacterized protein</fullName>
    </submittedName>
</protein>
<dbReference type="AlphaFoldDB" id="A0AAV7NV03"/>
<organism evidence="2 3">
    <name type="scientific">Pleurodeles waltl</name>
    <name type="common">Iberian ribbed newt</name>
    <dbReference type="NCBI Taxonomy" id="8319"/>
    <lineage>
        <taxon>Eukaryota</taxon>
        <taxon>Metazoa</taxon>
        <taxon>Chordata</taxon>
        <taxon>Craniata</taxon>
        <taxon>Vertebrata</taxon>
        <taxon>Euteleostomi</taxon>
        <taxon>Amphibia</taxon>
        <taxon>Batrachia</taxon>
        <taxon>Caudata</taxon>
        <taxon>Salamandroidea</taxon>
        <taxon>Salamandridae</taxon>
        <taxon>Pleurodelinae</taxon>
        <taxon>Pleurodeles</taxon>
    </lineage>
</organism>
<feature type="region of interest" description="Disordered" evidence="1">
    <location>
        <begin position="63"/>
        <end position="117"/>
    </location>
</feature>
<proteinExistence type="predicted"/>
<evidence type="ECO:0000313" key="2">
    <source>
        <dbReference type="EMBL" id="KAJ1118203.1"/>
    </source>
</evidence>
<comment type="caution">
    <text evidence="2">The sequence shown here is derived from an EMBL/GenBank/DDBJ whole genome shotgun (WGS) entry which is preliminary data.</text>
</comment>
<dbReference type="Proteomes" id="UP001066276">
    <property type="component" value="Chromosome 8"/>
</dbReference>
<name>A0AAV7NV03_PLEWA</name>
<gene>
    <name evidence="2" type="ORF">NDU88_006398</name>
</gene>
<sequence length="178" mass="19128">MLGVSLLAVVAVVVDIHTVVVSAAVNFVLNAAATVEDCIWRACPRWRRARTLLSELRRPEVKSTPEGFLRPGEGPKESRAAPAVCGGRPQDSIGAAERRGWRPGPRGGPLSGGLLSLTPGGPGPWRAWFERCELRDRGGGCDPRLHGRFRRGGRPCTRDQRGGWRPMPPTLAPLGGAD</sequence>
<evidence type="ECO:0000313" key="3">
    <source>
        <dbReference type="Proteomes" id="UP001066276"/>
    </source>
</evidence>
<dbReference type="EMBL" id="JANPWB010000012">
    <property type="protein sequence ID" value="KAJ1118203.1"/>
    <property type="molecule type" value="Genomic_DNA"/>
</dbReference>
<reference evidence="2" key="1">
    <citation type="journal article" date="2022" name="bioRxiv">
        <title>Sequencing and chromosome-scale assembly of the giantPleurodeles waltlgenome.</title>
        <authorList>
            <person name="Brown T."/>
            <person name="Elewa A."/>
            <person name="Iarovenko S."/>
            <person name="Subramanian E."/>
            <person name="Araus A.J."/>
            <person name="Petzold A."/>
            <person name="Susuki M."/>
            <person name="Suzuki K.-i.T."/>
            <person name="Hayashi T."/>
            <person name="Toyoda A."/>
            <person name="Oliveira C."/>
            <person name="Osipova E."/>
            <person name="Leigh N.D."/>
            <person name="Simon A."/>
            <person name="Yun M.H."/>
        </authorList>
    </citation>
    <scope>NUCLEOTIDE SEQUENCE</scope>
    <source>
        <strain evidence="2">20211129_DDA</strain>
        <tissue evidence="2">Liver</tissue>
    </source>
</reference>
<evidence type="ECO:0000256" key="1">
    <source>
        <dbReference type="SAM" id="MobiDB-lite"/>
    </source>
</evidence>